<gene>
    <name evidence="2" type="ORF">AWN90_38125</name>
</gene>
<evidence type="ECO:0000313" key="2">
    <source>
        <dbReference type="EMBL" id="KZM72046.1"/>
    </source>
</evidence>
<accession>A0A164L5H8</accession>
<reference evidence="2 3" key="1">
    <citation type="submission" date="2016-04" db="EMBL/GenBank/DDBJ databases">
        <authorList>
            <person name="Evans L.H."/>
            <person name="Alamgir A."/>
            <person name="Owens N."/>
            <person name="Weber N.D."/>
            <person name="Virtaneva K."/>
            <person name="Barbian K."/>
            <person name="Babar A."/>
            <person name="Rosenke K."/>
        </authorList>
    </citation>
    <scope>NUCLEOTIDE SEQUENCE [LARGE SCALE GENOMIC DNA]</scope>
    <source>
        <strain evidence="2 3">IFM 0406</strain>
    </source>
</reference>
<dbReference type="AlphaFoldDB" id="A0A164L5H8"/>
<dbReference type="Proteomes" id="UP000076512">
    <property type="component" value="Unassembled WGS sequence"/>
</dbReference>
<protein>
    <submittedName>
        <fullName evidence="2">Uncharacterized protein</fullName>
    </submittedName>
</protein>
<keyword evidence="3" id="KW-1185">Reference proteome</keyword>
<sequence length="103" mass="10263">MPTGPESPDGTTATFTASAAAAKAPRRAPTSPSTAANSSTDSAKLRVHADAASAATPVHRTESITRPAVSRVIGIEVASVPAASSHTSDVCRISPASIRCVPA</sequence>
<organism evidence="2 3">
    <name type="scientific">Nocardia terpenica</name>
    <dbReference type="NCBI Taxonomy" id="455432"/>
    <lineage>
        <taxon>Bacteria</taxon>
        <taxon>Bacillati</taxon>
        <taxon>Actinomycetota</taxon>
        <taxon>Actinomycetes</taxon>
        <taxon>Mycobacteriales</taxon>
        <taxon>Nocardiaceae</taxon>
        <taxon>Nocardia</taxon>
    </lineage>
</organism>
<dbReference type="EMBL" id="LWGR01000010">
    <property type="protein sequence ID" value="KZM72046.1"/>
    <property type="molecule type" value="Genomic_DNA"/>
</dbReference>
<evidence type="ECO:0000256" key="1">
    <source>
        <dbReference type="SAM" id="MobiDB-lite"/>
    </source>
</evidence>
<proteinExistence type="predicted"/>
<evidence type="ECO:0000313" key="3">
    <source>
        <dbReference type="Proteomes" id="UP000076512"/>
    </source>
</evidence>
<feature type="region of interest" description="Disordered" evidence="1">
    <location>
        <begin position="18"/>
        <end position="64"/>
    </location>
</feature>
<name>A0A164L5H8_9NOCA</name>
<feature type="compositionally biased region" description="Low complexity" evidence="1">
    <location>
        <begin position="18"/>
        <end position="42"/>
    </location>
</feature>
<comment type="caution">
    <text evidence="2">The sequence shown here is derived from an EMBL/GenBank/DDBJ whole genome shotgun (WGS) entry which is preliminary data.</text>
</comment>